<protein>
    <recommendedName>
        <fullName evidence="2">Methylthioribose-1-phosphate isomerase</fullName>
        <shortName evidence="2">M1Pi</shortName>
        <shortName evidence="2">MTR-1-P isomerase</shortName>
        <ecNumber evidence="2">5.3.1.23</ecNumber>
    </recommendedName>
    <alternativeName>
        <fullName evidence="2">S-methyl-5-thioribose-1-phosphate isomerase</fullName>
    </alternativeName>
</protein>
<evidence type="ECO:0000313" key="4">
    <source>
        <dbReference type="Proteomes" id="UP001529245"/>
    </source>
</evidence>
<keyword evidence="2" id="KW-0486">Methionine biosynthesis</keyword>
<dbReference type="InterPro" id="IPR027363">
    <property type="entry name" value="M1Pi_N"/>
</dbReference>
<evidence type="ECO:0000256" key="1">
    <source>
        <dbReference type="ARBA" id="ARBA00023235"/>
    </source>
</evidence>
<dbReference type="PANTHER" id="PTHR43475">
    <property type="entry name" value="METHYLTHIORIBOSE-1-PHOSPHATE ISOMERASE"/>
    <property type="match status" value="1"/>
</dbReference>
<dbReference type="EMBL" id="JASGCB010000021">
    <property type="protein sequence ID" value="MDI9260750.1"/>
    <property type="molecule type" value="Genomic_DNA"/>
</dbReference>
<evidence type="ECO:0000313" key="3">
    <source>
        <dbReference type="EMBL" id="MDI9260750.1"/>
    </source>
</evidence>
<evidence type="ECO:0000256" key="2">
    <source>
        <dbReference type="HAMAP-Rule" id="MF_01678"/>
    </source>
</evidence>
<feature type="site" description="Transition state stabilizer" evidence="2">
    <location>
        <position position="150"/>
    </location>
</feature>
<proteinExistence type="inferred from homology"/>
<dbReference type="Gene3D" id="3.40.50.10470">
    <property type="entry name" value="Translation initiation factor eif-2b, domain 2"/>
    <property type="match status" value="1"/>
</dbReference>
<feature type="active site" description="Proton donor" evidence="2">
    <location>
        <position position="230"/>
    </location>
</feature>
<reference evidence="3 4" key="1">
    <citation type="submission" date="2023-04" db="EMBL/GenBank/DDBJ databases">
        <title>A. sendaiensis sub sp. chiapanensis a novel subspecie with specific adaptation in bacterial cell wall isolated from an active volcano.</title>
        <authorList>
            <person name="Alvarez Gutierrez P.E."/>
            <person name="Ortiz Cortes L.Y."/>
        </authorList>
    </citation>
    <scope>NUCLEOTIDE SEQUENCE [LARGE SCALE GENOMIC DNA]</scope>
    <source>
        <strain evidence="3 4">PA2</strain>
    </source>
</reference>
<organism evidence="3 4">
    <name type="scientific">Alicyclobacillus sendaiensis PA2</name>
    <dbReference type="NCBI Taxonomy" id="3029425"/>
    <lineage>
        <taxon>Bacteria</taxon>
        <taxon>Bacillati</taxon>
        <taxon>Bacillota</taxon>
        <taxon>Bacilli</taxon>
        <taxon>Bacillales</taxon>
        <taxon>Alicyclobacillaceae</taxon>
        <taxon>Alicyclobacillus</taxon>
    </lineage>
</organism>
<dbReference type="EC" id="5.3.1.23" evidence="2"/>
<comment type="function">
    <text evidence="2">Catalyzes the interconversion of methylthioribose-1-phosphate (MTR-1-P) into methylthioribulose-1-phosphate (MTRu-1-P).</text>
</comment>
<accession>A0ABT6Y0A3</accession>
<dbReference type="InterPro" id="IPR000649">
    <property type="entry name" value="IF-2B-related"/>
</dbReference>
<keyword evidence="1 2" id="KW-0413">Isomerase</keyword>
<feature type="binding site" evidence="2">
    <location>
        <position position="189"/>
    </location>
    <ligand>
        <name>substrate</name>
    </ligand>
</feature>
<dbReference type="NCBIfam" id="TIGR00512">
    <property type="entry name" value="salvage_mtnA"/>
    <property type="match status" value="1"/>
</dbReference>
<sequence length="343" mass="36870">MNAIRYEPDRLMLLDQTRLPHETVWVTCRTAEDVYQAIRSMQVRGAPAIGAAAAFGLALEARRLAPAEVRSRLPEVAAWMKTARPTAVNLMQAVDEVMAALEEAPRGGEADALYQRAVAIAERDIETNRRIGDIGAKWIAKHGGRVLTHCNTGSLATVGYGTALGILRAMRDAGTLEHVYVDETRPYLQGARLTAYELQEEGIPYDIITDSTAGFAMKLGWVDVVIVGADRIAKNGDTANKIGTYSLAVLASFHGIPFYVAAPTTTLDLSTPSGDDIPIEERSAAEVTHWMGRPIAPAGASAKHLAFDVTPGHLIAGIITERGVALPPYGESLARLCDTRGKS</sequence>
<feature type="binding site" evidence="2">
    <location>
        <begin position="44"/>
        <end position="46"/>
    </location>
    <ligand>
        <name>substrate</name>
    </ligand>
</feature>
<dbReference type="InterPro" id="IPR005251">
    <property type="entry name" value="IF-M1Pi"/>
</dbReference>
<dbReference type="InterPro" id="IPR042529">
    <property type="entry name" value="IF_2B-like_C"/>
</dbReference>
<keyword evidence="4" id="KW-1185">Reference proteome</keyword>
<dbReference type="InterPro" id="IPR037171">
    <property type="entry name" value="NagB/RpiA_transferase-like"/>
</dbReference>
<dbReference type="GO" id="GO:0046523">
    <property type="term" value="F:S-methyl-5-thioribose-1-phosphate isomerase activity"/>
    <property type="evidence" value="ECO:0007669"/>
    <property type="project" value="UniProtKB-EC"/>
</dbReference>
<dbReference type="Gene3D" id="1.20.120.420">
    <property type="entry name" value="translation initiation factor eif-2b, domain 1"/>
    <property type="match status" value="1"/>
</dbReference>
<dbReference type="Pfam" id="PF01008">
    <property type="entry name" value="IF-2B"/>
    <property type="match status" value="1"/>
</dbReference>
<dbReference type="InterPro" id="IPR011559">
    <property type="entry name" value="Initiation_fac_2B_a/b/d"/>
</dbReference>
<comment type="caution">
    <text evidence="3">The sequence shown here is derived from an EMBL/GenBank/DDBJ whole genome shotgun (WGS) entry which is preliminary data.</text>
</comment>
<comment type="similarity">
    <text evidence="2">Belongs to the EIF-2B alpha/beta/delta subunits family. MtnA subfamily.</text>
</comment>
<keyword evidence="2" id="KW-0028">Amino-acid biosynthesis</keyword>
<dbReference type="SUPFAM" id="SSF100950">
    <property type="entry name" value="NagB/RpiA/CoA transferase-like"/>
    <property type="match status" value="1"/>
</dbReference>
<dbReference type="HAMAP" id="MF_01678">
    <property type="entry name" value="Salvage_MtnA"/>
    <property type="match status" value="1"/>
</dbReference>
<gene>
    <name evidence="2 3" type="primary">mtnA</name>
    <name evidence="3" type="ORF">QID03_11300</name>
</gene>
<dbReference type="Proteomes" id="UP001529245">
    <property type="component" value="Unassembled WGS sequence"/>
</dbReference>
<feature type="binding site" evidence="2">
    <location>
        <position position="84"/>
    </location>
    <ligand>
        <name>substrate</name>
    </ligand>
</feature>
<feature type="binding site" evidence="2">
    <location>
        <begin position="240"/>
        <end position="241"/>
    </location>
    <ligand>
        <name>substrate</name>
    </ligand>
</feature>
<dbReference type="NCBIfam" id="TIGR00524">
    <property type="entry name" value="eIF-2B_rel"/>
    <property type="match status" value="1"/>
</dbReference>
<name>A0ABT6Y0A3_ALISE</name>
<comment type="catalytic activity">
    <reaction evidence="2">
        <text>5-(methylsulfanyl)-alpha-D-ribose 1-phosphate = 5-(methylsulfanyl)-D-ribulose 1-phosphate</text>
        <dbReference type="Rhea" id="RHEA:19989"/>
        <dbReference type="ChEBI" id="CHEBI:58533"/>
        <dbReference type="ChEBI" id="CHEBI:58548"/>
        <dbReference type="EC" id="5.3.1.23"/>
    </reaction>
</comment>
<dbReference type="RefSeq" id="WP_283204192.1">
    <property type="nucleotide sequence ID" value="NZ_JASGCB010000021.1"/>
</dbReference>
<comment type="pathway">
    <text evidence="2">Amino-acid biosynthesis; L-methionine biosynthesis via salvage pathway; L-methionine from S-methyl-5-thio-alpha-D-ribose 1-phosphate: step 1/6.</text>
</comment>
<dbReference type="NCBIfam" id="NF004326">
    <property type="entry name" value="PRK05720.1"/>
    <property type="match status" value="1"/>
</dbReference>
<dbReference type="PANTHER" id="PTHR43475:SF1">
    <property type="entry name" value="METHYLTHIORIBOSE-1-PHOSPHATE ISOMERASE"/>
    <property type="match status" value="1"/>
</dbReference>